<accession>A0A2T5I488</accession>
<dbReference type="Proteomes" id="UP000244128">
    <property type="component" value="Unassembled WGS sequence"/>
</dbReference>
<dbReference type="AlphaFoldDB" id="A0A2T5I488"/>
<dbReference type="SUPFAM" id="SSF55729">
    <property type="entry name" value="Acyl-CoA N-acyltransferases (Nat)"/>
    <property type="match status" value="1"/>
</dbReference>
<sequence>MTKLVNHNLIQGTQHYRQANPVASATMSAPLSPFKDLAFPLNVYAHASLLQDGKTGHLHYGLFQNDQISLSEAQQFSAKLLMARLPSPPCRILAVDTGLGATYSLLRQHGYDVHGVTADAEQFTYIQKSLGAEASISLHSLEAFKTELDSFDAVLFQESAQRIEPLLIFKEAMELLPLSGDLIIIGEFALKCDKAGIGRLHLLNDMIALAARMGFELLEHLDLSQMAAPTLDHRLQITAIHRKNLLKDLALNDEQLTQLDESNRSIRKKYARGYYGYALLHFKKKTLPKWRVQLLEKNQTHEMFGLFKNTFYHDMTLATWQWKYGSNLSHEIGVWRGNKLIAHYGGIARKILFFGQTQTAVQICDVMVDTHERGILTRKGPFFLMTATFLERFIGYGKPYLVGFGFPNDRHMKVAERHGLYAEVGRIVEFSWDTQSHLPLLGTRLQLIDHNQPELTKTIVDQCWQRMAADLRTAIIGVRDWQYLQHRYLDHPNQQYQIILVRNRFNSRARGILVLRYDPEGCEIVDLIAPLTEIPLLITHARRLAGIRSAKRVFCRITANFANCFAATGGTQQKIDIHIPANAWSNGPAPETLKDHWWLMSGDKDFR</sequence>
<dbReference type="GO" id="GO:0016740">
    <property type="term" value="F:transferase activity"/>
    <property type="evidence" value="ECO:0007669"/>
    <property type="project" value="UniProtKB-KW"/>
</dbReference>
<dbReference type="Pfam" id="PF13527">
    <property type="entry name" value="Acetyltransf_9"/>
    <property type="match status" value="1"/>
</dbReference>
<evidence type="ECO:0000313" key="1">
    <source>
        <dbReference type="EMBL" id="PTQ78626.1"/>
    </source>
</evidence>
<dbReference type="SUPFAM" id="SSF53335">
    <property type="entry name" value="S-adenosyl-L-methionine-dependent methyltransferases"/>
    <property type="match status" value="1"/>
</dbReference>
<dbReference type="EMBL" id="QAOI01000002">
    <property type="protein sequence ID" value="PTQ78626.1"/>
    <property type="molecule type" value="Genomic_DNA"/>
</dbReference>
<evidence type="ECO:0000313" key="2">
    <source>
        <dbReference type="Proteomes" id="UP000244128"/>
    </source>
</evidence>
<dbReference type="RefSeq" id="WP_107802193.1">
    <property type="nucleotide sequence ID" value="NZ_QAOI01000002.1"/>
</dbReference>
<dbReference type="Gene3D" id="3.40.50.150">
    <property type="entry name" value="Vaccinia Virus protein VP39"/>
    <property type="match status" value="1"/>
</dbReference>
<proteinExistence type="predicted"/>
<comment type="caution">
    <text evidence="1">The sequence shown here is derived from an EMBL/GenBank/DDBJ whole genome shotgun (WGS) entry which is preliminary data.</text>
</comment>
<reference evidence="1 2" key="1">
    <citation type="submission" date="2018-04" db="EMBL/GenBank/DDBJ databases">
        <title>Active sludge and wastewater microbial communities from Klosterneuburg, Austria.</title>
        <authorList>
            <person name="Wagner M."/>
        </authorList>
    </citation>
    <scope>NUCLEOTIDE SEQUENCE [LARGE SCALE GENOMIC DNA]</scope>
    <source>
        <strain evidence="1 2">Nm49</strain>
    </source>
</reference>
<protein>
    <submittedName>
        <fullName evidence="1">Acetyltransferase (GNAT) family protein</fullName>
    </submittedName>
</protein>
<keyword evidence="1" id="KW-0808">Transferase</keyword>
<gene>
    <name evidence="1" type="ORF">C8R26_102196</name>
</gene>
<organism evidence="1 2">
    <name type="scientific">Nitrosomonas oligotropha</name>
    <dbReference type="NCBI Taxonomy" id="42354"/>
    <lineage>
        <taxon>Bacteria</taxon>
        <taxon>Pseudomonadati</taxon>
        <taxon>Pseudomonadota</taxon>
        <taxon>Betaproteobacteria</taxon>
        <taxon>Nitrosomonadales</taxon>
        <taxon>Nitrosomonadaceae</taxon>
        <taxon>Nitrosomonas</taxon>
    </lineage>
</organism>
<dbReference type="InterPro" id="IPR029063">
    <property type="entry name" value="SAM-dependent_MTases_sf"/>
</dbReference>
<name>A0A2T5I488_9PROT</name>
<dbReference type="InterPro" id="IPR016181">
    <property type="entry name" value="Acyl_CoA_acyltransferase"/>
</dbReference>